<sequence length="76" mass="8856">MLREIIRPDNEYYNLHIPKEYVGKDVEVIVLPLFDLVKTTQVEEQKTFDPMAFFGAASVSKADVDDYLSQTRSEWD</sequence>
<dbReference type="KEGG" id="tcy:Thicy_0900"/>
<protein>
    <submittedName>
        <fullName evidence="1">Uncharacterized protein</fullName>
    </submittedName>
</protein>
<dbReference type="STRING" id="717773.Thicy_0900"/>
<dbReference type="HOGENOM" id="CLU_2653349_0_0_6"/>
<dbReference type="Proteomes" id="UP000009232">
    <property type="component" value="Chromosome"/>
</dbReference>
<dbReference type="AlphaFoldDB" id="F6DCT6"/>
<gene>
    <name evidence="1" type="ordered locus">Thicy_0900</name>
</gene>
<dbReference type="OrthoDB" id="5472185at2"/>
<accession>F6DCT6</accession>
<reference evidence="1 2" key="1">
    <citation type="submission" date="2011-05" db="EMBL/GenBank/DDBJ databases">
        <title>Complete sequence of Thioalkalimicrobium cyclicum ALM1.</title>
        <authorList>
            <consortium name="US DOE Joint Genome Institute"/>
            <person name="Lucas S."/>
            <person name="Han J."/>
            <person name="Lapidus A."/>
            <person name="Cheng J.-F."/>
            <person name="Goodwin L."/>
            <person name="Pitluck S."/>
            <person name="Peters L."/>
            <person name="Mikhailova N."/>
            <person name="Davenport K."/>
            <person name="Han C."/>
            <person name="Tapia R."/>
            <person name="Land M."/>
            <person name="Hauser L."/>
            <person name="Kyrpides N."/>
            <person name="Ivanova N."/>
            <person name="Pagani I."/>
            <person name="Kappler U."/>
            <person name="Woyke T."/>
        </authorList>
    </citation>
    <scope>NUCLEOTIDE SEQUENCE [LARGE SCALE GENOMIC DNA]</scope>
    <source>
        <strain evidence="2">DSM 14477 / JCM 11371 / ALM1</strain>
    </source>
</reference>
<evidence type="ECO:0000313" key="1">
    <source>
        <dbReference type="EMBL" id="AEG31672.1"/>
    </source>
</evidence>
<keyword evidence="2" id="KW-1185">Reference proteome</keyword>
<organism evidence="1 2">
    <name type="scientific">Thiomicrospira cyclica (strain DSM 14477 / JCM 11371 / ALM1)</name>
    <name type="common">Thioalkalimicrobium cyclicum</name>
    <dbReference type="NCBI Taxonomy" id="717773"/>
    <lineage>
        <taxon>Bacteria</taxon>
        <taxon>Pseudomonadati</taxon>
        <taxon>Pseudomonadota</taxon>
        <taxon>Gammaproteobacteria</taxon>
        <taxon>Thiotrichales</taxon>
        <taxon>Piscirickettsiaceae</taxon>
        <taxon>Thiomicrospira</taxon>
    </lineage>
</organism>
<proteinExistence type="predicted"/>
<dbReference type="EMBL" id="CP002776">
    <property type="protein sequence ID" value="AEG31672.1"/>
    <property type="molecule type" value="Genomic_DNA"/>
</dbReference>
<evidence type="ECO:0000313" key="2">
    <source>
        <dbReference type="Proteomes" id="UP000009232"/>
    </source>
</evidence>
<dbReference type="RefSeq" id="WP_013835450.1">
    <property type="nucleotide sequence ID" value="NC_015581.1"/>
</dbReference>
<name>F6DCT6_THICA</name>